<dbReference type="Pfam" id="PF03478">
    <property type="entry name" value="Beta-prop_KIB1-4"/>
    <property type="match status" value="1"/>
</dbReference>
<dbReference type="InterPro" id="IPR050942">
    <property type="entry name" value="F-box_BR-signaling"/>
</dbReference>
<name>A0ABM0UMT0_CAMSA</name>
<accession>A0ABM0UMT0</accession>
<evidence type="ECO:0000313" key="2">
    <source>
        <dbReference type="Proteomes" id="UP000694864"/>
    </source>
</evidence>
<reference evidence="2" key="1">
    <citation type="journal article" date="2014" name="Nat. Commun.">
        <title>The emerging biofuel crop Camelina sativa retains a highly undifferentiated hexaploid genome structure.</title>
        <authorList>
            <person name="Kagale S."/>
            <person name="Koh C."/>
            <person name="Nixon J."/>
            <person name="Bollina V."/>
            <person name="Clarke W.E."/>
            <person name="Tuteja R."/>
            <person name="Spillane C."/>
            <person name="Robinson S.J."/>
            <person name="Links M.G."/>
            <person name="Clarke C."/>
            <person name="Higgins E.E."/>
            <person name="Huebert T."/>
            <person name="Sharpe A.G."/>
            <person name="Parkin I.A."/>
        </authorList>
    </citation>
    <scope>NUCLEOTIDE SEQUENCE [LARGE SCALE GENOMIC DNA]</scope>
    <source>
        <strain evidence="2">cv. DH55</strain>
    </source>
</reference>
<protein>
    <submittedName>
        <fullName evidence="3">Uncharacterized protein LOC104726313</fullName>
    </submittedName>
</protein>
<keyword evidence="2" id="KW-1185">Reference proteome</keyword>
<gene>
    <name evidence="3" type="primary">LOC104726313</name>
</gene>
<evidence type="ECO:0000313" key="3">
    <source>
        <dbReference type="RefSeq" id="XP_010443445.1"/>
    </source>
</evidence>
<dbReference type="RefSeq" id="XP_010443445.1">
    <property type="nucleotide sequence ID" value="XM_010445143.1"/>
</dbReference>
<evidence type="ECO:0000259" key="1">
    <source>
        <dbReference type="Pfam" id="PF03478"/>
    </source>
</evidence>
<feature type="domain" description="KIB1-4 beta-propeller" evidence="1">
    <location>
        <begin position="63"/>
        <end position="322"/>
    </location>
</feature>
<dbReference type="PANTHER" id="PTHR44259">
    <property type="entry name" value="OS07G0183000 PROTEIN-RELATED"/>
    <property type="match status" value="1"/>
</dbReference>
<dbReference type="Proteomes" id="UP000694864">
    <property type="component" value="Chromosome 11"/>
</dbReference>
<organism evidence="2 3">
    <name type="scientific">Camelina sativa</name>
    <name type="common">False flax</name>
    <name type="synonym">Myagrum sativum</name>
    <dbReference type="NCBI Taxonomy" id="90675"/>
    <lineage>
        <taxon>Eukaryota</taxon>
        <taxon>Viridiplantae</taxon>
        <taxon>Streptophyta</taxon>
        <taxon>Embryophyta</taxon>
        <taxon>Tracheophyta</taxon>
        <taxon>Spermatophyta</taxon>
        <taxon>Magnoliopsida</taxon>
        <taxon>eudicotyledons</taxon>
        <taxon>Gunneridae</taxon>
        <taxon>Pentapetalae</taxon>
        <taxon>rosids</taxon>
        <taxon>malvids</taxon>
        <taxon>Brassicales</taxon>
        <taxon>Brassicaceae</taxon>
        <taxon>Camelineae</taxon>
        <taxon>Camelina</taxon>
    </lineage>
</organism>
<reference evidence="3" key="2">
    <citation type="submission" date="2025-08" db="UniProtKB">
        <authorList>
            <consortium name="RefSeq"/>
        </authorList>
    </citation>
    <scope>IDENTIFICATION</scope>
    <source>
        <tissue evidence="3">Leaf</tissue>
    </source>
</reference>
<sequence>MALFFSRVLTRSARKDNARFFSSLPQFPYLLMGGKKLRESPEGKIRKQGLFDPTTEETVYSSEKTFPKKLNGLPLVGASQGWIASFDDKDLTVHITDVYKPWLSSSKVISLPSVGFKPSTHETRVSLSSSDPVQEDFSVAAKFNDYRLSVCRPRWDSKWTHIATAYSLLPPSNLLYSKRDKVFYFTSFKGDYMGSLDLNSNNDFEPEYHHLRLQNRPKIPEAGWEMLDKCFMTNHLVESPSGELFFIKWYTQYIHKEDEDGDLEFIHCSTKRFMIFRQDGMSKDFCYTEDIGDLCIFLSKSEAFCLSASIYPRLKPNSIYYLGPRLGSYDLASGTDRPFNFDRLGEPSPVRTPFWLHPTDPIA</sequence>
<dbReference type="PANTHER" id="PTHR44259:SF89">
    <property type="entry name" value="DUF295 DOMAIN-CONTAINING PROTEIN-RELATED"/>
    <property type="match status" value="1"/>
</dbReference>
<dbReference type="InterPro" id="IPR005174">
    <property type="entry name" value="KIB1-4_b-propeller"/>
</dbReference>
<dbReference type="GeneID" id="104726313"/>
<proteinExistence type="predicted"/>